<dbReference type="GO" id="GO:0005886">
    <property type="term" value="C:plasma membrane"/>
    <property type="evidence" value="ECO:0007669"/>
    <property type="project" value="TreeGrafter"/>
</dbReference>
<keyword evidence="1" id="KW-0175">Coiled coil</keyword>
<accession>A0A2P8EUV5</accession>
<evidence type="ECO:0000313" key="3">
    <source>
        <dbReference type="EMBL" id="PSL13232.1"/>
    </source>
</evidence>
<dbReference type="PANTHER" id="PTHR39966:SF1">
    <property type="entry name" value="HEMERYTHRIN-LIKE DOMAIN-CONTAINING PROTEIN"/>
    <property type="match status" value="1"/>
</dbReference>
<dbReference type="InterPro" id="IPR012312">
    <property type="entry name" value="Hemerythrin-like"/>
</dbReference>
<evidence type="ECO:0000313" key="4">
    <source>
        <dbReference type="Proteomes" id="UP000242133"/>
    </source>
</evidence>
<name>A0A2P8EUV5_9GAMM</name>
<gene>
    <name evidence="3" type="ORF">CLV44_11370</name>
</gene>
<organism evidence="3 4">
    <name type="scientific">Marinobacterium halophilum</name>
    <dbReference type="NCBI Taxonomy" id="267374"/>
    <lineage>
        <taxon>Bacteria</taxon>
        <taxon>Pseudomonadati</taxon>
        <taxon>Pseudomonadota</taxon>
        <taxon>Gammaproteobacteria</taxon>
        <taxon>Oceanospirillales</taxon>
        <taxon>Oceanospirillaceae</taxon>
        <taxon>Marinobacterium</taxon>
    </lineage>
</organism>
<dbReference type="Gene3D" id="1.20.120.520">
    <property type="entry name" value="nmb1532 protein domain like"/>
    <property type="match status" value="1"/>
</dbReference>
<dbReference type="OrthoDB" id="7349010at2"/>
<dbReference type="AlphaFoldDB" id="A0A2P8EUV5"/>
<dbReference type="RefSeq" id="WP_106592016.1">
    <property type="nucleotide sequence ID" value="NZ_PYGI01000013.1"/>
</dbReference>
<proteinExistence type="predicted"/>
<dbReference type="Proteomes" id="UP000242133">
    <property type="component" value="Unassembled WGS sequence"/>
</dbReference>
<dbReference type="PANTHER" id="PTHR39966">
    <property type="entry name" value="BLL2471 PROTEIN-RELATED"/>
    <property type="match status" value="1"/>
</dbReference>
<dbReference type="Pfam" id="PF01814">
    <property type="entry name" value="Hemerythrin"/>
    <property type="match status" value="1"/>
</dbReference>
<dbReference type="EMBL" id="PYGI01000013">
    <property type="protein sequence ID" value="PSL13232.1"/>
    <property type="molecule type" value="Genomic_DNA"/>
</dbReference>
<feature type="coiled-coil region" evidence="1">
    <location>
        <begin position="4"/>
        <end position="31"/>
    </location>
</feature>
<evidence type="ECO:0000259" key="2">
    <source>
        <dbReference type="Pfam" id="PF01814"/>
    </source>
</evidence>
<sequence length="187" mass="21554">MNILSELHQDHINLSRLLEMLERKVERLRAGVHPDFSLMAEVVAYVGGYADQHHHPREDLIYAFFRGRSTELDQAFERCEAEHQDLKHLSTRLSDSIDGVLNDVVMPMDQLTDQLDAFVQAEKCHIDFEEQAIFPPLQAMATAADWDQLAEQLPSSDDPVFGEQQADEYRSLYKALMEDMNRSESEF</sequence>
<protein>
    <submittedName>
        <fullName evidence="3">Hemerythrin-like domain-containing protein</fullName>
    </submittedName>
</protein>
<reference evidence="3 4" key="1">
    <citation type="submission" date="2018-03" db="EMBL/GenBank/DDBJ databases">
        <title>Genomic Encyclopedia of Archaeal and Bacterial Type Strains, Phase II (KMG-II): from individual species to whole genera.</title>
        <authorList>
            <person name="Goeker M."/>
        </authorList>
    </citation>
    <scope>NUCLEOTIDE SEQUENCE [LARGE SCALE GENOMIC DNA]</scope>
    <source>
        <strain evidence="3 4">DSM 17586</strain>
    </source>
</reference>
<comment type="caution">
    <text evidence="3">The sequence shown here is derived from an EMBL/GenBank/DDBJ whole genome shotgun (WGS) entry which is preliminary data.</text>
</comment>
<keyword evidence="4" id="KW-1185">Reference proteome</keyword>
<feature type="domain" description="Hemerythrin-like" evidence="2">
    <location>
        <begin position="3"/>
        <end position="135"/>
    </location>
</feature>
<evidence type="ECO:0000256" key="1">
    <source>
        <dbReference type="SAM" id="Coils"/>
    </source>
</evidence>